<gene>
    <name evidence="4" type="ORF">HP552_07955</name>
</gene>
<organism evidence="4 5">
    <name type="scientific">Paenibacillus xylanilyticus</name>
    <dbReference type="NCBI Taxonomy" id="248903"/>
    <lineage>
        <taxon>Bacteria</taxon>
        <taxon>Bacillati</taxon>
        <taxon>Bacillota</taxon>
        <taxon>Bacilli</taxon>
        <taxon>Bacillales</taxon>
        <taxon>Paenibacillaceae</taxon>
        <taxon>Paenibacillus</taxon>
    </lineage>
</organism>
<keyword evidence="1" id="KW-0238">DNA-binding</keyword>
<dbReference type="Proteomes" id="UP000526125">
    <property type="component" value="Unassembled WGS sequence"/>
</dbReference>
<feature type="domain" description="Transcriptional regulator SgrR N-terminal HTH" evidence="3">
    <location>
        <begin position="10"/>
        <end position="104"/>
    </location>
</feature>
<evidence type="ECO:0000313" key="4">
    <source>
        <dbReference type="EMBL" id="NUU75171.1"/>
    </source>
</evidence>
<dbReference type="SUPFAM" id="SSF53850">
    <property type="entry name" value="Periplasmic binding protein-like II"/>
    <property type="match status" value="1"/>
</dbReference>
<dbReference type="PANTHER" id="PTHR30290">
    <property type="entry name" value="PERIPLASMIC BINDING COMPONENT OF ABC TRANSPORTER"/>
    <property type="match status" value="1"/>
</dbReference>
<evidence type="ECO:0000313" key="5">
    <source>
        <dbReference type="Proteomes" id="UP000526125"/>
    </source>
</evidence>
<dbReference type="Pfam" id="PF00496">
    <property type="entry name" value="SBP_bac_5"/>
    <property type="match status" value="1"/>
</dbReference>
<comment type="caution">
    <text evidence="4">The sequence shown here is derived from an EMBL/GenBank/DDBJ whole genome shotgun (WGS) entry which is preliminary data.</text>
</comment>
<evidence type="ECO:0000259" key="3">
    <source>
        <dbReference type="Pfam" id="PF12793"/>
    </source>
</evidence>
<protein>
    <recommendedName>
        <fullName evidence="6">ABC transporter substrate-binding protein</fullName>
    </recommendedName>
</protein>
<sequence length="618" mass="72516">MQLSEHFFNLKKLFGKLESQISQKTTLQELGTIWNCTPRNVKWIIRRLCTAGWITWSPGRGRGNHSTLTILTSEAEVVLTLAQEATTKGRFHDGIRLLEEHDVDDVTRGRFANWLEGQYGYRVDRNENYQRDTLRLPFYRSMPNLDPICTLRRTEWHMARQLFDTLVTTSDEDDEIIPHVAYYWETDNMETTWTFYIRKGILFHDNTELNAKDVVYTLKRLTSTNFGRTEWTELPLDSIQALGLYCVEIRLKRPYHLLPQLLASPRASILPLSSSILSPGEFARFPIGSGPFRVIENNNVQIVLEAFPAYFWGRAQLDLVEIWIIPETRYRPLPLQEMAGDSLPYIHPFQLHTRNNRPPDIEKVEAGCTYMTFQLNKPGPLQSSDFRRWLCHAANPLHMNDGLSDHTYSEAYSFFPEWSKIADRILENEYMNDDRSYLKTQSAFLAPPPYHPEQSLSLLTYHILDDSLERNARWFSEQCAKHGIKINVEVREYEEFIRPEIIDAADLVLANAVVDDNPVISFLRLMLDDRHVVRRHLSPEIYQHLSARLRKIENEPELHNRIQMTWETEQWLRNTRAVFFLYHLNQSTYYDNRLIGMQTNAYGWADFYRLALLPSKHL</sequence>
<proteinExistence type="predicted"/>
<dbReference type="GO" id="GO:0003677">
    <property type="term" value="F:DNA binding"/>
    <property type="evidence" value="ECO:0007669"/>
    <property type="project" value="UniProtKB-KW"/>
</dbReference>
<dbReference type="RefSeq" id="WP_175395012.1">
    <property type="nucleotide sequence ID" value="NZ_JABMCB010000166.1"/>
</dbReference>
<evidence type="ECO:0008006" key="6">
    <source>
        <dbReference type="Google" id="ProtNLM"/>
    </source>
</evidence>
<evidence type="ECO:0000256" key="1">
    <source>
        <dbReference type="ARBA" id="ARBA00023125"/>
    </source>
</evidence>
<dbReference type="Gene3D" id="3.40.190.10">
    <property type="entry name" value="Periplasmic binding protein-like II"/>
    <property type="match status" value="1"/>
</dbReference>
<dbReference type="Gene3D" id="3.10.105.10">
    <property type="entry name" value="Dipeptide-binding Protein, Domain 3"/>
    <property type="match status" value="1"/>
</dbReference>
<dbReference type="Pfam" id="PF12793">
    <property type="entry name" value="SgrR_N"/>
    <property type="match status" value="1"/>
</dbReference>
<evidence type="ECO:0000259" key="2">
    <source>
        <dbReference type="Pfam" id="PF00496"/>
    </source>
</evidence>
<keyword evidence="5" id="KW-1185">Reference proteome</keyword>
<name>A0A7Y6BUR4_9BACL</name>
<dbReference type="PANTHER" id="PTHR30290:SF72">
    <property type="entry name" value="HTH-TYPE TRANSCRIPTIONAL REGULATOR SGRR"/>
    <property type="match status" value="1"/>
</dbReference>
<dbReference type="GO" id="GO:1904680">
    <property type="term" value="F:peptide transmembrane transporter activity"/>
    <property type="evidence" value="ECO:0007669"/>
    <property type="project" value="TreeGrafter"/>
</dbReference>
<dbReference type="InterPro" id="IPR000914">
    <property type="entry name" value="SBP_5_dom"/>
</dbReference>
<accession>A0A7Y6BUR4</accession>
<dbReference type="EMBL" id="JABMCB010000166">
    <property type="protein sequence ID" value="NUU75171.1"/>
    <property type="molecule type" value="Genomic_DNA"/>
</dbReference>
<reference evidence="4 5" key="1">
    <citation type="submission" date="2020-05" db="EMBL/GenBank/DDBJ databases">
        <title>Genome Sequencing of Type Strains.</title>
        <authorList>
            <person name="Lemaire J.F."/>
            <person name="Inderbitzin P."/>
            <person name="Gregorio O.A."/>
            <person name="Collins S.B."/>
            <person name="Wespe N."/>
            <person name="Knight-Connoni V."/>
        </authorList>
    </citation>
    <scope>NUCLEOTIDE SEQUENCE [LARGE SCALE GENOMIC DNA]</scope>
    <source>
        <strain evidence="4 5">LMG 21957</strain>
    </source>
</reference>
<feature type="domain" description="Solute-binding protein family 5" evidence="2">
    <location>
        <begin position="175"/>
        <end position="528"/>
    </location>
</feature>
<dbReference type="GO" id="GO:0015833">
    <property type="term" value="P:peptide transport"/>
    <property type="evidence" value="ECO:0007669"/>
    <property type="project" value="TreeGrafter"/>
</dbReference>
<dbReference type="InterPro" id="IPR025370">
    <property type="entry name" value="SgrR_HTH_N"/>
</dbReference>
<dbReference type="InterPro" id="IPR039424">
    <property type="entry name" value="SBP_5"/>
</dbReference>
<dbReference type="AlphaFoldDB" id="A0A7Y6BUR4"/>